<evidence type="ECO:0000256" key="10">
    <source>
        <dbReference type="ARBA" id="ARBA00023034"/>
    </source>
</evidence>
<dbReference type="PANTHER" id="PTHR15627:SF14">
    <property type="entry name" value="PROTEIN YIPF3"/>
    <property type="match status" value="1"/>
</dbReference>
<reference evidence="16" key="1">
    <citation type="submission" date="2021-02" db="EMBL/GenBank/DDBJ databases">
        <authorList>
            <person name="Nowell W R."/>
        </authorList>
    </citation>
    <scope>NUCLEOTIDE SEQUENCE</scope>
</reference>
<feature type="transmembrane region" description="Helical" evidence="15">
    <location>
        <begin position="106"/>
        <end position="132"/>
    </location>
</feature>
<dbReference type="GO" id="GO:0030154">
    <property type="term" value="P:cell differentiation"/>
    <property type="evidence" value="ECO:0007669"/>
    <property type="project" value="UniProtKB-KW"/>
</dbReference>
<keyword evidence="9 15" id="KW-1133">Transmembrane helix</keyword>
<name>A0A815FD24_9BILA</name>
<evidence type="ECO:0000256" key="4">
    <source>
        <dbReference type="ARBA" id="ARBA00015622"/>
    </source>
</evidence>
<keyword evidence="12" id="KW-0325">Glycoprotein</keyword>
<dbReference type="PANTHER" id="PTHR15627">
    <property type="entry name" value="NATURAL KILLER CELL-SPECIFIC ANTIGEN KLIP1"/>
    <property type="match status" value="1"/>
</dbReference>
<comment type="function">
    <text evidence="13">Involved in the maintenance of the Golgi structure. May play a role in hematopoiesis.</text>
</comment>
<dbReference type="InterPro" id="IPR051521">
    <property type="entry name" value="tRNA_Mod/Golgi_Maint"/>
</dbReference>
<evidence type="ECO:0000256" key="11">
    <source>
        <dbReference type="ARBA" id="ARBA00023136"/>
    </source>
</evidence>
<sequence>MVNNQQSTSLESGLPTVGSVVWAAGRTRAQQALNVYANLDYLRPYFDVEPKEVVQRLVRSLIPRSLPREENVKPELYGPSMIVFTLAAILIYQMKLSSHSVQDGTLIGTSFLVCFGFWIGSGFAISSFTFVCNTQLSLMQILSINGYALFSHCVVLLISTFIHTGHDHMLFYGLWAIVGGLAAARMSLVIMSRTTNRHHRILLGFMIIAIHMIFLLYLHFAYHQLAETVAHALNNEQVVTASLPVKPIAPILANLTQSKRKYSFFLKYTLISNTFFKALLRQIRSKLNNSTITTVTKLITSVKP</sequence>
<dbReference type="AlphaFoldDB" id="A0A815FD24"/>
<evidence type="ECO:0000256" key="13">
    <source>
        <dbReference type="ARBA" id="ARBA00024809"/>
    </source>
</evidence>
<dbReference type="EMBL" id="CAJNOG010000639">
    <property type="protein sequence ID" value="CAF1323630.1"/>
    <property type="molecule type" value="Genomic_DNA"/>
</dbReference>
<keyword evidence="6" id="KW-0963">Cytoplasm</keyword>
<keyword evidence="10" id="KW-0333">Golgi apparatus</keyword>
<evidence type="ECO:0000256" key="14">
    <source>
        <dbReference type="ARBA" id="ARBA00032951"/>
    </source>
</evidence>
<evidence type="ECO:0000256" key="6">
    <source>
        <dbReference type="ARBA" id="ARBA00022490"/>
    </source>
</evidence>
<feature type="transmembrane region" description="Helical" evidence="15">
    <location>
        <begin position="169"/>
        <end position="189"/>
    </location>
</feature>
<evidence type="ECO:0000256" key="1">
    <source>
        <dbReference type="ARBA" id="ARBA00004257"/>
    </source>
</evidence>
<evidence type="ECO:0000256" key="5">
    <source>
        <dbReference type="ARBA" id="ARBA00022475"/>
    </source>
</evidence>
<feature type="transmembrane region" description="Helical" evidence="15">
    <location>
        <begin position="76"/>
        <end position="94"/>
    </location>
</feature>
<keyword evidence="8" id="KW-0221">Differentiation</keyword>
<evidence type="ECO:0000256" key="3">
    <source>
        <dbReference type="ARBA" id="ARBA00004651"/>
    </source>
</evidence>
<evidence type="ECO:0000256" key="7">
    <source>
        <dbReference type="ARBA" id="ARBA00022692"/>
    </source>
</evidence>
<protein>
    <recommendedName>
        <fullName evidence="4">Protein YIPF3</fullName>
    </recommendedName>
    <alternativeName>
        <fullName evidence="14">YIP1 family member 3</fullName>
    </alternativeName>
</protein>
<feature type="transmembrane region" description="Helical" evidence="15">
    <location>
        <begin position="144"/>
        <end position="163"/>
    </location>
</feature>
<dbReference type="GO" id="GO:0005886">
    <property type="term" value="C:plasma membrane"/>
    <property type="evidence" value="ECO:0007669"/>
    <property type="project" value="UniProtKB-SubCell"/>
</dbReference>
<evidence type="ECO:0000256" key="9">
    <source>
        <dbReference type="ARBA" id="ARBA00022989"/>
    </source>
</evidence>
<keyword evidence="5" id="KW-1003">Cell membrane</keyword>
<keyword evidence="11 15" id="KW-0472">Membrane</keyword>
<evidence type="ECO:0000313" key="17">
    <source>
        <dbReference type="Proteomes" id="UP000663845"/>
    </source>
</evidence>
<feature type="transmembrane region" description="Helical" evidence="15">
    <location>
        <begin position="201"/>
        <end position="220"/>
    </location>
</feature>
<evidence type="ECO:0000256" key="8">
    <source>
        <dbReference type="ARBA" id="ARBA00022782"/>
    </source>
</evidence>
<dbReference type="GO" id="GO:0005794">
    <property type="term" value="C:Golgi apparatus"/>
    <property type="evidence" value="ECO:0007669"/>
    <property type="project" value="UniProtKB-SubCell"/>
</dbReference>
<gene>
    <name evidence="16" type="ORF">JYZ213_LOCUS33548</name>
</gene>
<evidence type="ECO:0000313" key="16">
    <source>
        <dbReference type="EMBL" id="CAF1323630.1"/>
    </source>
</evidence>
<evidence type="ECO:0000256" key="2">
    <source>
        <dbReference type="ARBA" id="ARBA00004496"/>
    </source>
</evidence>
<keyword evidence="7 15" id="KW-0812">Transmembrane</keyword>
<dbReference type="Proteomes" id="UP000663845">
    <property type="component" value="Unassembled WGS sequence"/>
</dbReference>
<organism evidence="16 17">
    <name type="scientific">Adineta steineri</name>
    <dbReference type="NCBI Taxonomy" id="433720"/>
    <lineage>
        <taxon>Eukaryota</taxon>
        <taxon>Metazoa</taxon>
        <taxon>Spiralia</taxon>
        <taxon>Gnathifera</taxon>
        <taxon>Rotifera</taxon>
        <taxon>Eurotatoria</taxon>
        <taxon>Bdelloidea</taxon>
        <taxon>Adinetida</taxon>
        <taxon>Adinetidae</taxon>
        <taxon>Adineta</taxon>
    </lineage>
</organism>
<proteinExistence type="predicted"/>
<evidence type="ECO:0000256" key="12">
    <source>
        <dbReference type="ARBA" id="ARBA00023180"/>
    </source>
</evidence>
<comment type="caution">
    <text evidence="16">The sequence shown here is derived from an EMBL/GenBank/DDBJ whole genome shotgun (WGS) entry which is preliminary data.</text>
</comment>
<evidence type="ECO:0000256" key="15">
    <source>
        <dbReference type="SAM" id="Phobius"/>
    </source>
</evidence>
<accession>A0A815FD24</accession>
<comment type="subcellular location">
    <subcellularLocation>
        <location evidence="3">Cell membrane</location>
        <topology evidence="3">Multi-pass membrane protein</topology>
    </subcellularLocation>
    <subcellularLocation>
        <location evidence="2">Cytoplasm</location>
    </subcellularLocation>
    <subcellularLocation>
        <location evidence="1">Golgi apparatus</location>
        <location evidence="1">cis-Golgi network membrane</location>
        <topology evidence="1">Multi-pass membrane protein</topology>
    </subcellularLocation>
</comment>